<sequence length="481" mass="53753">MRKIIGKVAANYPVIWVPTVEYDRFRDALASEVEERLEGFSTYCWDVERGISEWEGEGWSEREPNQDPLSPIVFGKNREQAVIILLDFDKFLSSPEVLRALLNAVSETEGRLVSFVIVSPNLSALPPELERYTTVEEFELPTEEELLSVLKDICEVNELPLPEDAEGISRAGRGLTLFEFSRACTLSVVETGEVKREFILSQKEQLVRKNPVLELYHPENLDEIKGLERAREFIKKMATSGLGRGVLLLGVPGTGKSLLAKSIGKELGLPIVSLNFEAVFDRFVGSSEQRIREALKVIDAMAPCIVFIDEIEKGLSGLASSNSTDGGTTARVFGSFLKWLNDRTSDTYVIATANDVSKLPPEFLRAERWDAIFFVDLPTEKELEELLSYYCSVFEVEKTLSPSELAGWTGAEVKSLCRTAKALGIDLKEAKEFVKPLSATMGEKIERLREWASARCVPASKEARSFKKEKRKVAKAVKVGR</sequence>
<evidence type="ECO:0000256" key="2">
    <source>
        <dbReference type="ARBA" id="ARBA00022840"/>
    </source>
</evidence>
<keyword evidence="6" id="KW-0614">Plasmid</keyword>
<dbReference type="GO" id="GO:0005524">
    <property type="term" value="F:ATP binding"/>
    <property type="evidence" value="ECO:0007669"/>
    <property type="project" value="UniProtKB-KW"/>
</dbReference>
<accession>E8T6U5</accession>
<keyword evidence="1" id="KW-0547">Nucleotide-binding</keyword>
<evidence type="ECO:0000256" key="1">
    <source>
        <dbReference type="ARBA" id="ARBA00022741"/>
    </source>
</evidence>
<name>E8T6U5_THEA1</name>
<dbReference type="Pfam" id="PF00004">
    <property type="entry name" value="AAA"/>
    <property type="match status" value="1"/>
</dbReference>
<dbReference type="SUPFAM" id="SSF52540">
    <property type="entry name" value="P-loop containing nucleoside triphosphate hydrolases"/>
    <property type="match status" value="2"/>
</dbReference>
<dbReference type="SMART" id="SM00382">
    <property type="entry name" value="AAA"/>
    <property type="match status" value="1"/>
</dbReference>
<proteinExistence type="inferred from homology"/>
<dbReference type="KEGG" id="tam:Theam_1812"/>
<evidence type="ECO:0000256" key="3">
    <source>
        <dbReference type="ARBA" id="ARBA00038088"/>
    </source>
</evidence>
<dbReference type="GO" id="GO:0016887">
    <property type="term" value="F:ATP hydrolysis activity"/>
    <property type="evidence" value="ECO:0007669"/>
    <property type="project" value="InterPro"/>
</dbReference>
<dbReference type="InterPro" id="IPR052381">
    <property type="entry name" value="AAA_domain_protein"/>
</dbReference>
<keyword evidence="2" id="KW-0067">ATP-binding</keyword>
<organism evidence="6 7">
    <name type="scientific">Thermovibrio ammonificans (strain DSM 15698 / JCM 12110 / HB-1)</name>
    <dbReference type="NCBI Taxonomy" id="648996"/>
    <lineage>
        <taxon>Bacteria</taxon>
        <taxon>Pseudomonadati</taxon>
        <taxon>Aquificota</taxon>
        <taxon>Aquificia</taxon>
        <taxon>Desulfurobacteriales</taxon>
        <taxon>Desulfurobacteriaceae</taxon>
        <taxon>Thermovibrio</taxon>
    </lineage>
</organism>
<evidence type="ECO:0000313" key="6">
    <source>
        <dbReference type="EMBL" id="ADU97768.1"/>
    </source>
</evidence>
<dbReference type="PANTHER" id="PTHR42960:SF1">
    <property type="entry name" value="YCF46 PROTEIN"/>
    <property type="match status" value="1"/>
</dbReference>
<feature type="domain" description="AAA+ ATPase" evidence="5">
    <location>
        <begin position="242"/>
        <end position="379"/>
    </location>
</feature>
<evidence type="ECO:0000313" key="7">
    <source>
        <dbReference type="Proteomes" id="UP000006362"/>
    </source>
</evidence>
<dbReference type="AlphaFoldDB" id="E8T6U5"/>
<dbReference type="eggNOG" id="COG0464">
    <property type="taxonomic scope" value="Bacteria"/>
</dbReference>
<dbReference type="InterPro" id="IPR027417">
    <property type="entry name" value="P-loop_NTPase"/>
</dbReference>
<dbReference type="PANTHER" id="PTHR42960">
    <property type="entry name" value="YCF46 PROTEIN"/>
    <property type="match status" value="1"/>
</dbReference>
<geneLocation type="plasmid" evidence="6 7">
    <name>pTHEAM01</name>
</geneLocation>
<dbReference type="Gene3D" id="3.40.50.300">
    <property type="entry name" value="P-loop containing nucleotide triphosphate hydrolases"/>
    <property type="match status" value="1"/>
</dbReference>
<evidence type="ECO:0000256" key="4">
    <source>
        <dbReference type="ARBA" id="ARBA00040480"/>
    </source>
</evidence>
<dbReference type="InterPro" id="IPR003593">
    <property type="entry name" value="AAA+_ATPase"/>
</dbReference>
<keyword evidence="7" id="KW-1185">Reference proteome</keyword>
<dbReference type="InterPro" id="IPR003959">
    <property type="entry name" value="ATPase_AAA_core"/>
</dbReference>
<dbReference type="RefSeq" id="WP_013524972.1">
    <property type="nucleotide sequence ID" value="NC_014917.1"/>
</dbReference>
<dbReference type="HOGENOM" id="CLU_023673_0_0_0"/>
<dbReference type="EMBL" id="CP002445">
    <property type="protein sequence ID" value="ADU97768.1"/>
    <property type="molecule type" value="Genomic_DNA"/>
</dbReference>
<reference evidence="6" key="1">
    <citation type="submission" date="2011-01" db="EMBL/GenBank/DDBJ databases">
        <title>Complete sequence of plasmid of Thermovibrio ammonificans HB-1.</title>
        <authorList>
            <consortium name="US DOE Joint Genome Institute"/>
            <person name="Lucas S."/>
            <person name="Copeland A."/>
            <person name="Lapidus A."/>
            <person name="Cheng J.-F."/>
            <person name="Goodwin L."/>
            <person name="Pitluck S."/>
            <person name="Davenport K."/>
            <person name="Detter J.C."/>
            <person name="Han C."/>
            <person name="Tapia R."/>
            <person name="Land M."/>
            <person name="Hauser L."/>
            <person name="Kyrpides N."/>
            <person name="Ivanova N."/>
            <person name="Ovchinnikova G."/>
            <person name="Vetriani C."/>
            <person name="Woyke T."/>
        </authorList>
    </citation>
    <scope>NUCLEOTIDE SEQUENCE [LARGE SCALE GENOMIC DNA]</scope>
    <source>
        <strain evidence="6">HB-1</strain>
        <plasmid evidence="6">pTHEAM01</plasmid>
    </source>
</reference>
<gene>
    <name evidence="6" type="ordered locus">Theam_1812</name>
</gene>
<evidence type="ECO:0000259" key="5">
    <source>
        <dbReference type="SMART" id="SM00382"/>
    </source>
</evidence>
<protein>
    <recommendedName>
        <fullName evidence="4">Uncharacterized AAA domain-containing protein ycf46</fullName>
    </recommendedName>
</protein>
<dbReference type="OrthoDB" id="9806903at2"/>
<dbReference type="Proteomes" id="UP000006362">
    <property type="component" value="Plasmid pTHEAM01"/>
</dbReference>
<comment type="similarity">
    <text evidence="3">Belongs to the AAA ATPase family. Highly divergent.</text>
</comment>